<organism evidence="1 2">
    <name type="scientific">Meloidogyne enterolobii</name>
    <name type="common">Root-knot nematode worm</name>
    <name type="synonym">Meloidogyne mayaguensis</name>
    <dbReference type="NCBI Taxonomy" id="390850"/>
    <lineage>
        <taxon>Eukaryota</taxon>
        <taxon>Metazoa</taxon>
        <taxon>Ecdysozoa</taxon>
        <taxon>Nematoda</taxon>
        <taxon>Chromadorea</taxon>
        <taxon>Rhabditida</taxon>
        <taxon>Tylenchina</taxon>
        <taxon>Tylenchomorpha</taxon>
        <taxon>Tylenchoidea</taxon>
        <taxon>Meloidogynidae</taxon>
        <taxon>Meloidogyninae</taxon>
        <taxon>Meloidogyne</taxon>
    </lineage>
</organism>
<name>A0ACB0Y705_MELEN</name>
<dbReference type="Proteomes" id="UP001497535">
    <property type="component" value="Unassembled WGS sequence"/>
</dbReference>
<sequence length="173" mass="19409">MRASSTSTTDTASEPCSSSSLIDEKKNEKKVHRYNVEVIASDNPKNGLNLNNGIIKHRDIAHLVCVAVNKANLVPSPHKYVYEGHSILYSSAELQMCDPISVSYSEVSESIQNAFGKKAKFHVIIKPCQTEEHIMNLNDLNQCETEDTLPVQEDRSLPTFFEFDIAQKTLQRL</sequence>
<keyword evidence="2" id="KW-1185">Reference proteome</keyword>
<gene>
    <name evidence="1" type="ORF">MENTE1834_LOCUS8581</name>
</gene>
<reference evidence="1" key="1">
    <citation type="submission" date="2023-11" db="EMBL/GenBank/DDBJ databases">
        <authorList>
            <person name="Poullet M."/>
        </authorList>
    </citation>
    <scope>NUCLEOTIDE SEQUENCE</scope>
    <source>
        <strain evidence="1">E1834</strain>
    </source>
</reference>
<comment type="caution">
    <text evidence="1">The sequence shown here is derived from an EMBL/GenBank/DDBJ whole genome shotgun (WGS) entry which is preliminary data.</text>
</comment>
<evidence type="ECO:0000313" key="2">
    <source>
        <dbReference type="Proteomes" id="UP001497535"/>
    </source>
</evidence>
<evidence type="ECO:0000313" key="1">
    <source>
        <dbReference type="EMBL" id="CAK5034917.1"/>
    </source>
</evidence>
<dbReference type="EMBL" id="CAVMJV010000007">
    <property type="protein sequence ID" value="CAK5034917.1"/>
    <property type="molecule type" value="Genomic_DNA"/>
</dbReference>
<protein>
    <submittedName>
        <fullName evidence="1">Uncharacterized protein</fullName>
    </submittedName>
</protein>
<accession>A0ACB0Y705</accession>
<proteinExistence type="predicted"/>